<dbReference type="Proteomes" id="UP001140510">
    <property type="component" value="Unassembled WGS sequence"/>
</dbReference>
<accession>A0A9W9DAK4</accession>
<evidence type="ECO:0000256" key="2">
    <source>
        <dbReference type="ARBA" id="ARBA00022692"/>
    </source>
</evidence>
<keyword evidence="9" id="KW-1185">Reference proteome</keyword>
<evidence type="ECO:0000256" key="3">
    <source>
        <dbReference type="ARBA" id="ARBA00022989"/>
    </source>
</evidence>
<gene>
    <name evidence="8" type="ORF">N0V91_001909</name>
</gene>
<feature type="transmembrane region" description="Helical" evidence="6">
    <location>
        <begin position="59"/>
        <end position="79"/>
    </location>
</feature>
<evidence type="ECO:0000256" key="4">
    <source>
        <dbReference type="ARBA" id="ARBA00023136"/>
    </source>
</evidence>
<keyword evidence="4 6" id="KW-0472">Membrane</keyword>
<dbReference type="PANTHER" id="PTHR33048">
    <property type="entry name" value="PTH11-LIKE INTEGRAL MEMBRANE PROTEIN (AFU_ORTHOLOGUE AFUA_5G11245)"/>
    <property type="match status" value="1"/>
</dbReference>
<protein>
    <recommendedName>
        <fullName evidence="7">Rhodopsin domain-containing protein</fullName>
    </recommendedName>
</protein>
<sequence>MSAPVGPPDVSHLTPQYIAFTNAPALLAKTGSIFGIAASIVLLRIYVRVRIVKSFGHDDWAIILAILLATGTFVCYVLEVPLGLGKHLAVIQLDKGRYRELLKVRQVHMICVTVGQCIVKISVTLFLLRLVVKRPHIWFLYGVVAFLSAFTLVSFSTLAAWDTRLRPPPVGTGNARCFSIQTFSQIGMFNTIINILTDFLLALLPVPLVWQLQLNYRTRISLILVLSLGLLACVAGIMKARLNKTILSDPNRFIYDGYSMWNFIELDVGIIAGSLPSIKPLFNRFLDAARGLTSGPSKSSGLGDRNMLDYQRHAEPSDGDLALVDYRNTGKPTLRLSAQPADTTGQAIWGMERATSSEDSILTRHAFKGAPQGIIVNSDVRIC</sequence>
<dbReference type="EMBL" id="JAPEVA010000008">
    <property type="protein sequence ID" value="KAJ4410423.1"/>
    <property type="molecule type" value="Genomic_DNA"/>
</dbReference>
<keyword evidence="3 6" id="KW-1133">Transmembrane helix</keyword>
<reference evidence="8" key="1">
    <citation type="submission" date="2022-10" db="EMBL/GenBank/DDBJ databases">
        <title>Tapping the CABI collections for fungal endophytes: first genome assemblies for Collariella, Neodidymelliopsis, Ascochyta clinopodiicola, Didymella pomorum, Didymosphaeria variabile, Neocosmospora piperis and Neocucurbitaria cava.</title>
        <authorList>
            <person name="Hill R."/>
        </authorList>
    </citation>
    <scope>NUCLEOTIDE SEQUENCE</scope>
    <source>
        <strain evidence="8">IMI 355091</strain>
    </source>
</reference>
<dbReference type="InterPro" id="IPR052337">
    <property type="entry name" value="SAT4-like"/>
</dbReference>
<feature type="transmembrane region" description="Helical" evidence="6">
    <location>
        <begin position="138"/>
        <end position="161"/>
    </location>
</feature>
<feature type="transmembrane region" description="Helical" evidence="6">
    <location>
        <begin position="26"/>
        <end position="47"/>
    </location>
</feature>
<dbReference type="InterPro" id="IPR049326">
    <property type="entry name" value="Rhodopsin_dom_fungi"/>
</dbReference>
<dbReference type="GO" id="GO:0016020">
    <property type="term" value="C:membrane"/>
    <property type="evidence" value="ECO:0007669"/>
    <property type="project" value="UniProtKB-SubCell"/>
</dbReference>
<keyword evidence="2 6" id="KW-0812">Transmembrane</keyword>
<dbReference type="AlphaFoldDB" id="A0A9W9DAK4"/>
<evidence type="ECO:0000256" key="1">
    <source>
        <dbReference type="ARBA" id="ARBA00004141"/>
    </source>
</evidence>
<feature type="transmembrane region" description="Helical" evidence="6">
    <location>
        <begin position="222"/>
        <end position="242"/>
    </location>
</feature>
<comment type="similarity">
    <text evidence="5">Belongs to the SAT4 family.</text>
</comment>
<evidence type="ECO:0000313" key="9">
    <source>
        <dbReference type="Proteomes" id="UP001140510"/>
    </source>
</evidence>
<evidence type="ECO:0000313" key="8">
    <source>
        <dbReference type="EMBL" id="KAJ4410423.1"/>
    </source>
</evidence>
<name>A0A9W9DAK4_9PLEO</name>
<evidence type="ECO:0000256" key="6">
    <source>
        <dbReference type="SAM" id="Phobius"/>
    </source>
</evidence>
<feature type="transmembrane region" description="Helical" evidence="6">
    <location>
        <begin position="107"/>
        <end position="131"/>
    </location>
</feature>
<proteinExistence type="inferred from homology"/>
<dbReference type="OrthoDB" id="5022096at2759"/>
<feature type="domain" description="Rhodopsin" evidence="7">
    <location>
        <begin position="43"/>
        <end position="284"/>
    </location>
</feature>
<dbReference type="PANTHER" id="PTHR33048:SF167">
    <property type="entry name" value="INTEGRAL MEMBRANE PROTEIN"/>
    <property type="match status" value="1"/>
</dbReference>
<comment type="caution">
    <text evidence="8">The sequence shown here is derived from an EMBL/GenBank/DDBJ whole genome shotgun (WGS) entry which is preliminary data.</text>
</comment>
<dbReference type="Pfam" id="PF20684">
    <property type="entry name" value="Fung_rhodopsin"/>
    <property type="match status" value="1"/>
</dbReference>
<comment type="subcellular location">
    <subcellularLocation>
        <location evidence="1">Membrane</location>
        <topology evidence="1">Multi-pass membrane protein</topology>
    </subcellularLocation>
</comment>
<evidence type="ECO:0000259" key="7">
    <source>
        <dbReference type="Pfam" id="PF20684"/>
    </source>
</evidence>
<feature type="transmembrane region" description="Helical" evidence="6">
    <location>
        <begin position="192"/>
        <end position="210"/>
    </location>
</feature>
<evidence type="ECO:0000256" key="5">
    <source>
        <dbReference type="ARBA" id="ARBA00038359"/>
    </source>
</evidence>
<organism evidence="8 9">
    <name type="scientific">Didymella pomorum</name>
    <dbReference type="NCBI Taxonomy" id="749634"/>
    <lineage>
        <taxon>Eukaryota</taxon>
        <taxon>Fungi</taxon>
        <taxon>Dikarya</taxon>
        <taxon>Ascomycota</taxon>
        <taxon>Pezizomycotina</taxon>
        <taxon>Dothideomycetes</taxon>
        <taxon>Pleosporomycetidae</taxon>
        <taxon>Pleosporales</taxon>
        <taxon>Pleosporineae</taxon>
        <taxon>Didymellaceae</taxon>
        <taxon>Didymella</taxon>
    </lineage>
</organism>